<gene>
    <name evidence="3" type="ORF">RJ641_014480</name>
</gene>
<dbReference type="GO" id="GO:0016787">
    <property type="term" value="F:hydrolase activity"/>
    <property type="evidence" value="ECO:0007669"/>
    <property type="project" value="UniProtKB-KW"/>
</dbReference>
<dbReference type="InterPro" id="IPR029058">
    <property type="entry name" value="AB_hydrolase_fold"/>
</dbReference>
<evidence type="ECO:0000313" key="3">
    <source>
        <dbReference type="EMBL" id="KAK6920802.1"/>
    </source>
</evidence>
<dbReference type="PANTHER" id="PTHR43139:SF52">
    <property type="entry name" value="SI:DKEY-122A22.2"/>
    <property type="match status" value="1"/>
</dbReference>
<feature type="domain" description="GAG-pre-integrase" evidence="2">
    <location>
        <begin position="9"/>
        <end position="56"/>
    </location>
</feature>
<dbReference type="Proteomes" id="UP001370490">
    <property type="component" value="Unassembled WGS sequence"/>
</dbReference>
<dbReference type="InterPro" id="IPR000073">
    <property type="entry name" value="AB_hydrolase_1"/>
</dbReference>
<evidence type="ECO:0000259" key="1">
    <source>
        <dbReference type="Pfam" id="PF00561"/>
    </source>
</evidence>
<sequence length="249" mass="28317">MRGKSFSLDLIEKEQAVFLSSNNTTELWHERMEHFSHAALLLMNKMELVRGLPSLEINHDTTLHFWGPTPSKQENPGSKSIKKNKPALILIHGFGPLAVWQWRSQVQSLSPFFNLYVPDLVFFGGSSTSCSERSEVFQAESVGRLMEKLGVESYSVMGTSYGGFVSYHVARMWPERVEKVVIASSGVNMTTKDGEELMRRANVEKLEDLMLPHTPSQLRTLMRLAIFKPVPRLPDFFLHHFLRVRAPTA</sequence>
<evidence type="ECO:0000313" key="4">
    <source>
        <dbReference type="Proteomes" id="UP001370490"/>
    </source>
</evidence>
<organism evidence="3 4">
    <name type="scientific">Dillenia turbinata</name>
    <dbReference type="NCBI Taxonomy" id="194707"/>
    <lineage>
        <taxon>Eukaryota</taxon>
        <taxon>Viridiplantae</taxon>
        <taxon>Streptophyta</taxon>
        <taxon>Embryophyta</taxon>
        <taxon>Tracheophyta</taxon>
        <taxon>Spermatophyta</taxon>
        <taxon>Magnoliopsida</taxon>
        <taxon>eudicotyledons</taxon>
        <taxon>Gunneridae</taxon>
        <taxon>Pentapetalae</taxon>
        <taxon>Dilleniales</taxon>
        <taxon>Dilleniaceae</taxon>
        <taxon>Dillenia</taxon>
    </lineage>
</organism>
<keyword evidence="3" id="KW-0378">Hydrolase</keyword>
<reference evidence="3 4" key="1">
    <citation type="submission" date="2023-12" db="EMBL/GenBank/DDBJ databases">
        <title>A high-quality genome assembly for Dillenia turbinata (Dilleniales).</title>
        <authorList>
            <person name="Chanderbali A."/>
        </authorList>
    </citation>
    <scope>NUCLEOTIDE SEQUENCE [LARGE SCALE GENOMIC DNA]</scope>
    <source>
        <strain evidence="3">LSX21</strain>
        <tissue evidence="3">Leaf</tissue>
    </source>
</reference>
<keyword evidence="4" id="KW-1185">Reference proteome</keyword>
<proteinExistence type="predicted"/>
<accession>A0AAN8V4H5</accession>
<dbReference type="EMBL" id="JBAMMX010000020">
    <property type="protein sequence ID" value="KAK6920802.1"/>
    <property type="molecule type" value="Genomic_DNA"/>
</dbReference>
<dbReference type="PRINTS" id="PR00111">
    <property type="entry name" value="ABHYDROLASE"/>
</dbReference>
<dbReference type="AlphaFoldDB" id="A0AAN8V4H5"/>
<dbReference type="SUPFAM" id="SSF53474">
    <property type="entry name" value="alpha/beta-Hydrolases"/>
    <property type="match status" value="1"/>
</dbReference>
<protein>
    <submittedName>
        <fullName evidence="3">Alpha/beta hydrolase fold-1</fullName>
    </submittedName>
</protein>
<dbReference type="InterPro" id="IPR052370">
    <property type="entry name" value="Meta-cleavage_hydrolase"/>
</dbReference>
<dbReference type="Pfam" id="PF00561">
    <property type="entry name" value="Abhydrolase_1"/>
    <property type="match status" value="1"/>
</dbReference>
<dbReference type="Pfam" id="PF13976">
    <property type="entry name" value="gag_pre-integrs"/>
    <property type="match status" value="1"/>
</dbReference>
<dbReference type="InterPro" id="IPR025724">
    <property type="entry name" value="GAG-pre-integrase_dom"/>
</dbReference>
<dbReference type="Gene3D" id="3.40.50.1820">
    <property type="entry name" value="alpha/beta hydrolase"/>
    <property type="match status" value="1"/>
</dbReference>
<name>A0AAN8V4H5_9MAGN</name>
<dbReference type="PANTHER" id="PTHR43139">
    <property type="entry name" value="SI:DKEY-122A22.2"/>
    <property type="match status" value="1"/>
</dbReference>
<feature type="domain" description="AB hydrolase-1" evidence="1">
    <location>
        <begin position="86"/>
        <end position="200"/>
    </location>
</feature>
<comment type="caution">
    <text evidence="3">The sequence shown here is derived from an EMBL/GenBank/DDBJ whole genome shotgun (WGS) entry which is preliminary data.</text>
</comment>
<evidence type="ECO:0000259" key="2">
    <source>
        <dbReference type="Pfam" id="PF13976"/>
    </source>
</evidence>